<dbReference type="GO" id="GO:0005975">
    <property type="term" value="P:carbohydrate metabolic process"/>
    <property type="evidence" value="ECO:0007669"/>
    <property type="project" value="InterPro"/>
</dbReference>
<dbReference type="Pfam" id="PF01263">
    <property type="entry name" value="Aldose_epim"/>
    <property type="match status" value="1"/>
</dbReference>
<dbReference type="Proteomes" id="UP000295129">
    <property type="component" value="Unassembled WGS sequence"/>
</dbReference>
<keyword evidence="7" id="KW-1185">Reference proteome</keyword>
<feature type="active site" evidence="5">
    <location>
        <position position="257"/>
    </location>
</feature>
<dbReference type="PANTHER" id="PTHR11122:SF13">
    <property type="entry name" value="GLUCOSE-6-PHOSPHATE 1-EPIMERASE"/>
    <property type="match status" value="1"/>
</dbReference>
<comment type="similarity">
    <text evidence="2 4">Belongs to the glucose-6-phosphate 1-epimerase family.</text>
</comment>
<reference evidence="6 7" key="1">
    <citation type="submission" date="2019-03" db="EMBL/GenBank/DDBJ databases">
        <title>Genomic Encyclopedia of Type Strains, Phase IV (KMG-IV): sequencing the most valuable type-strain genomes for metagenomic binning, comparative biology and taxonomic classification.</title>
        <authorList>
            <person name="Goeker M."/>
        </authorList>
    </citation>
    <scope>NUCLEOTIDE SEQUENCE [LARGE SCALE GENOMIC DNA]</scope>
    <source>
        <strain evidence="6 7">DSM 12121</strain>
    </source>
</reference>
<dbReference type="InterPro" id="IPR011013">
    <property type="entry name" value="Gal_mutarotase_sf_dom"/>
</dbReference>
<dbReference type="InterPro" id="IPR025532">
    <property type="entry name" value="G6P_1-epimerase"/>
</dbReference>
<evidence type="ECO:0000313" key="7">
    <source>
        <dbReference type="Proteomes" id="UP000295129"/>
    </source>
</evidence>
<dbReference type="InterPro" id="IPR014718">
    <property type="entry name" value="GH-type_carb-bd"/>
</dbReference>
<comment type="catalytic activity">
    <reaction evidence="1">
        <text>alpha-D-glucose 6-phosphate = beta-D-glucose 6-phosphate</text>
        <dbReference type="Rhea" id="RHEA:16249"/>
        <dbReference type="ChEBI" id="CHEBI:58225"/>
        <dbReference type="ChEBI" id="CHEBI:58247"/>
        <dbReference type="EC" id="5.1.3.15"/>
    </reaction>
</comment>
<accession>A0A4R6EC46</accession>
<evidence type="ECO:0000256" key="1">
    <source>
        <dbReference type="ARBA" id="ARBA00001096"/>
    </source>
</evidence>
<gene>
    <name evidence="6" type="ORF">C7389_10348</name>
</gene>
<feature type="active site" evidence="5">
    <location>
        <position position="155"/>
    </location>
</feature>
<evidence type="ECO:0000256" key="2">
    <source>
        <dbReference type="ARBA" id="ARBA00005866"/>
    </source>
</evidence>
<dbReference type="PIRSF" id="PIRSF016020">
    <property type="entry name" value="PHexose_mutarotase"/>
    <property type="match status" value="1"/>
</dbReference>
<evidence type="ECO:0000256" key="5">
    <source>
        <dbReference type="PIRSR" id="PIRSR016020-1"/>
    </source>
</evidence>
<protein>
    <recommendedName>
        <fullName evidence="4">Putative glucose-6-phosphate 1-epimerase</fullName>
        <ecNumber evidence="4">5.1.3.15</ecNumber>
    </recommendedName>
</protein>
<organism evidence="6 7">
    <name type="scientific">Azoarcus indigens</name>
    <dbReference type="NCBI Taxonomy" id="29545"/>
    <lineage>
        <taxon>Bacteria</taxon>
        <taxon>Pseudomonadati</taxon>
        <taxon>Pseudomonadota</taxon>
        <taxon>Betaproteobacteria</taxon>
        <taxon>Rhodocyclales</taxon>
        <taxon>Zoogloeaceae</taxon>
        <taxon>Azoarcus</taxon>
    </lineage>
</organism>
<comment type="caution">
    <text evidence="6">The sequence shown here is derived from an EMBL/GenBank/DDBJ whole genome shotgun (WGS) entry which is preliminary data.</text>
</comment>
<dbReference type="GO" id="GO:0005737">
    <property type="term" value="C:cytoplasm"/>
    <property type="evidence" value="ECO:0007669"/>
    <property type="project" value="TreeGrafter"/>
</dbReference>
<dbReference type="Gene3D" id="2.70.98.10">
    <property type="match status" value="1"/>
</dbReference>
<dbReference type="OrthoDB" id="9790727at2"/>
<dbReference type="GO" id="GO:0030246">
    <property type="term" value="F:carbohydrate binding"/>
    <property type="evidence" value="ECO:0007669"/>
    <property type="project" value="UniProtKB-UniRule"/>
</dbReference>
<dbReference type="EC" id="5.1.3.15" evidence="4"/>
<dbReference type="InterPro" id="IPR008183">
    <property type="entry name" value="Aldose_1/G6P_1-epimerase"/>
</dbReference>
<dbReference type="EMBL" id="SNVV01000003">
    <property type="protein sequence ID" value="TDN55717.1"/>
    <property type="molecule type" value="Genomic_DNA"/>
</dbReference>
<dbReference type="GO" id="GO:0047938">
    <property type="term" value="F:glucose-6-phosphate 1-epimerase activity"/>
    <property type="evidence" value="ECO:0007669"/>
    <property type="project" value="UniProtKB-UniRule"/>
</dbReference>
<proteinExistence type="inferred from homology"/>
<sequence length="282" mass="31358">MGPSIDTLDFHGVPALRLATRAGARAVVSLFGGQVLSWAPAQGEERLYLSDRAVFDGHTPIRGGVPVCFPQFAGQGALPKHGFARNREWSVAEQRTGDDFALVTLCLGDDEETRALWPQGFALELSVIVEESRLDMELDVQNTGDTPFDFTTALHTYLRVREVEESRLEGLYGLTYSDTADGGKLKRESGEAVLVEDETDRIYHNSVRPLLVREYDRSLGINNEGFPDVVVWNPWEERCAALSDMPPDGFRRMLCVEAAAAHHPIHLAPGQRWWGRQTLIAL</sequence>
<name>A0A4R6EC46_9RHOO</name>
<dbReference type="AlphaFoldDB" id="A0A4R6EC46"/>
<evidence type="ECO:0000313" key="6">
    <source>
        <dbReference type="EMBL" id="TDN55717.1"/>
    </source>
</evidence>
<keyword evidence="3 4" id="KW-0413">Isomerase</keyword>
<dbReference type="PANTHER" id="PTHR11122">
    <property type="entry name" value="APOSPORY-ASSOCIATED PROTEIN C-RELATED"/>
    <property type="match status" value="1"/>
</dbReference>
<evidence type="ECO:0000256" key="4">
    <source>
        <dbReference type="PIRNR" id="PIRNR016020"/>
    </source>
</evidence>
<evidence type="ECO:0000256" key="3">
    <source>
        <dbReference type="ARBA" id="ARBA00023235"/>
    </source>
</evidence>
<dbReference type="CDD" id="cd09020">
    <property type="entry name" value="D-hex-6-P-epi_like"/>
    <property type="match status" value="1"/>
</dbReference>
<dbReference type="RefSeq" id="WP_133588875.1">
    <property type="nucleotide sequence ID" value="NZ_SNVV01000003.1"/>
</dbReference>
<dbReference type="SUPFAM" id="SSF74650">
    <property type="entry name" value="Galactose mutarotase-like"/>
    <property type="match status" value="1"/>
</dbReference>